<evidence type="ECO:0000313" key="2">
    <source>
        <dbReference type="Proteomes" id="UP000708208"/>
    </source>
</evidence>
<gene>
    <name evidence="1" type="ORF">AFUS01_LOCUS14934</name>
</gene>
<organism evidence="1 2">
    <name type="scientific">Allacma fusca</name>
    <dbReference type="NCBI Taxonomy" id="39272"/>
    <lineage>
        <taxon>Eukaryota</taxon>
        <taxon>Metazoa</taxon>
        <taxon>Ecdysozoa</taxon>
        <taxon>Arthropoda</taxon>
        <taxon>Hexapoda</taxon>
        <taxon>Collembola</taxon>
        <taxon>Symphypleona</taxon>
        <taxon>Sminthuridae</taxon>
        <taxon>Allacma</taxon>
    </lineage>
</organism>
<dbReference type="EMBL" id="CAJVCH010129470">
    <property type="protein sequence ID" value="CAG7726002.1"/>
    <property type="molecule type" value="Genomic_DNA"/>
</dbReference>
<proteinExistence type="predicted"/>
<protein>
    <submittedName>
        <fullName evidence="1">Uncharacterized protein</fullName>
    </submittedName>
</protein>
<feature type="non-terminal residue" evidence="1">
    <location>
        <position position="1"/>
    </location>
</feature>
<keyword evidence="2" id="KW-1185">Reference proteome</keyword>
<name>A0A8J2P533_9HEXA</name>
<accession>A0A8J2P533</accession>
<evidence type="ECO:0000313" key="1">
    <source>
        <dbReference type="EMBL" id="CAG7726002.1"/>
    </source>
</evidence>
<comment type="caution">
    <text evidence="1">The sequence shown here is derived from an EMBL/GenBank/DDBJ whole genome shotgun (WGS) entry which is preliminary data.</text>
</comment>
<sequence length="10" mass="1238">PIVKIEIRRD</sequence>
<dbReference type="Proteomes" id="UP000708208">
    <property type="component" value="Unassembled WGS sequence"/>
</dbReference>
<reference evidence="1" key="1">
    <citation type="submission" date="2021-06" db="EMBL/GenBank/DDBJ databases">
        <authorList>
            <person name="Hodson N. C."/>
            <person name="Mongue J. A."/>
            <person name="Jaron S. K."/>
        </authorList>
    </citation>
    <scope>NUCLEOTIDE SEQUENCE</scope>
</reference>